<feature type="disulfide bond" evidence="6">
    <location>
        <begin position="804"/>
        <end position="824"/>
    </location>
</feature>
<evidence type="ECO:0000256" key="1">
    <source>
        <dbReference type="ARBA" id="ARBA00004479"/>
    </source>
</evidence>
<name>A0A8J6DMH7_GALPY</name>
<dbReference type="SUPFAM" id="SSF57552">
    <property type="entry name" value="Blood coagulation inhibitor (disintegrin)"/>
    <property type="match status" value="1"/>
</dbReference>
<evidence type="ECO:0000256" key="5">
    <source>
        <dbReference type="ARBA" id="ARBA00023157"/>
    </source>
</evidence>
<feature type="domain" description="EGF-like" evidence="12">
    <location>
        <begin position="977"/>
        <end position="1010"/>
    </location>
</feature>
<dbReference type="Pfam" id="PF08516">
    <property type="entry name" value="ADAM_CR"/>
    <property type="match status" value="1"/>
</dbReference>
<feature type="disulfide bond" evidence="7">
    <location>
        <begin position="1000"/>
        <end position="1009"/>
    </location>
</feature>
<evidence type="ECO:0000259" key="14">
    <source>
        <dbReference type="PROSITE" id="PS50215"/>
    </source>
</evidence>
<evidence type="ECO:0000313" key="15">
    <source>
        <dbReference type="EMBL" id="KAG8511703.1"/>
    </source>
</evidence>
<evidence type="ECO:0000259" key="12">
    <source>
        <dbReference type="PROSITE" id="PS50026"/>
    </source>
</evidence>
<feature type="chain" id="PRO_5035209403" evidence="11">
    <location>
        <begin position="30"/>
        <end position="1101"/>
    </location>
</feature>
<dbReference type="GO" id="GO:1990913">
    <property type="term" value="C:sperm head plasma membrane"/>
    <property type="evidence" value="ECO:0007669"/>
    <property type="project" value="TreeGrafter"/>
</dbReference>
<evidence type="ECO:0000313" key="16">
    <source>
        <dbReference type="Proteomes" id="UP000700334"/>
    </source>
</evidence>
<keyword evidence="2 10" id="KW-0812">Transmembrane</keyword>
<protein>
    <submittedName>
        <fullName evidence="15">Disintegrin and metalloproteinase domain-containing protein 20</fullName>
    </submittedName>
</protein>
<evidence type="ECO:0000256" key="3">
    <source>
        <dbReference type="ARBA" id="ARBA00022989"/>
    </source>
</evidence>
<keyword evidence="3 10" id="KW-1133">Transmembrane helix</keyword>
<dbReference type="GO" id="GO:0006508">
    <property type="term" value="P:proteolysis"/>
    <property type="evidence" value="ECO:0007669"/>
    <property type="project" value="InterPro"/>
</dbReference>
<dbReference type="Gene3D" id="3.40.390.10">
    <property type="entry name" value="Collagenase (Catalytic Domain)"/>
    <property type="match status" value="1"/>
</dbReference>
<evidence type="ECO:0000256" key="4">
    <source>
        <dbReference type="ARBA" id="ARBA00023136"/>
    </source>
</evidence>
<dbReference type="GO" id="GO:0004222">
    <property type="term" value="F:metalloendopeptidase activity"/>
    <property type="evidence" value="ECO:0007669"/>
    <property type="project" value="InterPro"/>
</dbReference>
<keyword evidence="8" id="KW-0862">Zinc</keyword>
<dbReference type="SMART" id="SM00608">
    <property type="entry name" value="ACR"/>
    <property type="match status" value="1"/>
</dbReference>
<evidence type="ECO:0000256" key="10">
    <source>
        <dbReference type="SAM" id="Phobius"/>
    </source>
</evidence>
<dbReference type="FunFam" id="4.10.70.10:FF:000003">
    <property type="entry name" value="Disintegrin and metalloproteinase domain-containing protein 17"/>
    <property type="match status" value="1"/>
</dbReference>
<evidence type="ECO:0000259" key="13">
    <source>
        <dbReference type="PROSITE" id="PS50214"/>
    </source>
</evidence>
<dbReference type="PROSITE" id="PS00427">
    <property type="entry name" value="DISINTEGRIN_1"/>
    <property type="match status" value="1"/>
</dbReference>
<feature type="region of interest" description="Disordered" evidence="9">
    <location>
        <begin position="1068"/>
        <end position="1101"/>
    </location>
</feature>
<dbReference type="CDD" id="cd04269">
    <property type="entry name" value="ZnMc_adamalysin_II_like"/>
    <property type="match status" value="1"/>
</dbReference>
<dbReference type="PROSITE" id="PS50215">
    <property type="entry name" value="ADAM_MEPRO"/>
    <property type="match status" value="1"/>
</dbReference>
<keyword evidence="8" id="KW-0479">Metal-binding</keyword>
<proteinExistence type="predicted"/>
<dbReference type="GO" id="GO:0008584">
    <property type="term" value="P:male gonad development"/>
    <property type="evidence" value="ECO:0007669"/>
    <property type="project" value="TreeGrafter"/>
</dbReference>
<feature type="transmembrane region" description="Helical" evidence="10">
    <location>
        <begin position="1041"/>
        <end position="1062"/>
    </location>
</feature>
<dbReference type="InterPro" id="IPR024079">
    <property type="entry name" value="MetalloPept_cat_dom_sf"/>
</dbReference>
<evidence type="ECO:0000256" key="11">
    <source>
        <dbReference type="SAM" id="SignalP"/>
    </source>
</evidence>
<dbReference type="PANTHER" id="PTHR11905">
    <property type="entry name" value="ADAM A DISINTEGRIN AND METALLOPROTEASE DOMAIN"/>
    <property type="match status" value="1"/>
</dbReference>
<dbReference type="InterPro" id="IPR036436">
    <property type="entry name" value="Disintegrin_dom_sf"/>
</dbReference>
<dbReference type="PROSITE" id="PS50026">
    <property type="entry name" value="EGF_3"/>
    <property type="match status" value="1"/>
</dbReference>
<evidence type="ECO:0000256" key="9">
    <source>
        <dbReference type="SAM" id="MobiDB-lite"/>
    </source>
</evidence>
<feature type="domain" description="Disintegrin" evidence="13">
    <location>
        <begin position="746"/>
        <end position="832"/>
    </location>
</feature>
<dbReference type="Pfam" id="PF01421">
    <property type="entry name" value="Reprolysin"/>
    <property type="match status" value="1"/>
</dbReference>
<keyword evidence="4 10" id="KW-0472">Membrane</keyword>
<sequence length="1101" mass="123978">MGPALAQAHLTGDLWLLLLCLLLCQVCSSHAPPGWRFTSSEVVIPRKVSHRLSGAGTPGQLAYRFHFRGQRHVVHMKVKKNLLPRHFPVITSNDQGASQEDYPFIPRDCYYYSYLEEVPGSMGTLDTCYGGLRGMLQVDDFTYEIKPLEASSKFEHVISLLVREETAAVEKCKIGEEGWRFTSSEVVIPRKVSHRLSGAGTPGQLAYRFHFRGQRHVVHMKVKKNLLPRHFPVITSNDQGASQEDYPFIPRDCYYYSYLEEVPGSMGTLDTCYGGLRGMLQVDDFTYEIKPLEASSKFEHVISLLVREETAAVEKCKIGEEGDPETLQPRWPVPSPMGPALAQAHLTGDLWLLLLCLLLCQVCSSHAPPGWRFTSSEVVIPRKVSHRLSGAGTPGQLAYRFHFRGQRHVVHMKVKKNLLPRHFPVITSNDQGASQEDYPFIPRDCYYYSYLEEVPGSMGTLDTCYGGLRGMLQVDDFTYEIKPLEASSKFEHVISLLVREETAAVEKCKIGEEGTNPAYEEPTFTEAPRAGPVYYWWPHKKYLKIHYTVSNSLYRIMPNMTQIIQYVVVMNSIMHTIYKISKLDIYIRVLCVWNKVDLEYLGDEYTHPTHILEAFGLWKYHNVWKSIRHDLSLLLTGKKIGEMYYFSFQNGVCQVNWGVAYLYVRHYQVILSSAVAAHVIGHSLGLTHDGPGCKCFRRIACLMDPVPNIFDMMSNCSYTKIYERINSWDTCLSTKNTPYANFPYEFPRCGDTVINLGEECDCGTFKDCLQSTCCSTNCSLTRGSLCSRGDCCVRCQYAAPGMTCRDKLGICDLPEYCDGKTHDCPNDFYIQDGTPCSSLAVCVRGNCSDREMQCQALFGYKVKDAAPACYEQLNVIGDRFGNCGVRVQRGGGRPVACHVDDVLCGMLHCRDVQLVPGGGEHTTFRHVIVHDVKQEACFGYDAHFGAEVPEMGLVMDGATCGPGKYCVKQKCTYHEDIGFDCDVSTCNFRGVCNNKKNCHCVQGWKPPSCNETGIGGSVDSGPPPDREKRFRVKVVKNLNKMLIIVFARLILFLLTFITATCSQIRKDQNKEKQTSETQSLHSDKLSESKGVELQLAQTNDQ</sequence>
<comment type="caution">
    <text evidence="15">The sequence shown here is derived from an EMBL/GenBank/DDBJ whole genome shotgun (WGS) entry which is preliminary data.</text>
</comment>
<comment type="subcellular location">
    <subcellularLocation>
        <location evidence="1">Membrane</location>
        <topology evidence="1">Single-pass type I membrane protein</topology>
    </subcellularLocation>
</comment>
<evidence type="ECO:0000256" key="8">
    <source>
        <dbReference type="PROSITE-ProRule" id="PRU00276"/>
    </source>
</evidence>
<accession>A0A8J6DMH7</accession>
<dbReference type="PROSITE" id="PS50214">
    <property type="entry name" value="DISINTEGRIN_2"/>
    <property type="match status" value="1"/>
</dbReference>
<dbReference type="Gene3D" id="4.10.70.10">
    <property type="entry name" value="Disintegrin domain"/>
    <property type="match status" value="1"/>
</dbReference>
<keyword evidence="16" id="KW-1185">Reference proteome</keyword>
<organism evidence="15 16">
    <name type="scientific">Galemys pyrenaicus</name>
    <name type="common">Iberian desman</name>
    <name type="synonym">Pyrenean desman</name>
    <dbReference type="NCBI Taxonomy" id="202257"/>
    <lineage>
        <taxon>Eukaryota</taxon>
        <taxon>Metazoa</taxon>
        <taxon>Chordata</taxon>
        <taxon>Craniata</taxon>
        <taxon>Vertebrata</taxon>
        <taxon>Euteleostomi</taxon>
        <taxon>Mammalia</taxon>
        <taxon>Eutheria</taxon>
        <taxon>Laurasiatheria</taxon>
        <taxon>Eulipotyphla</taxon>
        <taxon>Talpidae</taxon>
        <taxon>Galemys</taxon>
    </lineage>
</organism>
<dbReference type="InterPro" id="IPR001762">
    <property type="entry name" value="Disintegrin_dom"/>
</dbReference>
<dbReference type="InterPro" id="IPR001590">
    <property type="entry name" value="Peptidase_M12B"/>
</dbReference>
<dbReference type="PROSITE" id="PS01186">
    <property type="entry name" value="EGF_2"/>
    <property type="match status" value="1"/>
</dbReference>
<dbReference type="InterPro" id="IPR018358">
    <property type="entry name" value="Disintegrin_CS"/>
</dbReference>
<dbReference type="SMART" id="SM00050">
    <property type="entry name" value="DISIN"/>
    <property type="match status" value="1"/>
</dbReference>
<dbReference type="Pfam" id="PF01562">
    <property type="entry name" value="Pep_M12B_propep"/>
    <property type="match status" value="3"/>
</dbReference>
<dbReference type="EMBL" id="JAGFMF010011823">
    <property type="protein sequence ID" value="KAG8511703.1"/>
    <property type="molecule type" value="Genomic_DNA"/>
</dbReference>
<evidence type="ECO:0000256" key="7">
    <source>
        <dbReference type="PROSITE-ProRule" id="PRU00076"/>
    </source>
</evidence>
<keyword evidence="11" id="KW-0732">Signal</keyword>
<feature type="binding site" evidence="8">
    <location>
        <position position="678"/>
    </location>
    <ligand>
        <name>Zn(2+)</name>
        <dbReference type="ChEBI" id="CHEBI:29105"/>
        <note>catalytic</note>
    </ligand>
</feature>
<reference evidence="15" key="1">
    <citation type="journal article" date="2021" name="Evol. Appl.">
        <title>The genome of the Pyrenean desman and the effects of bottlenecks and inbreeding on the genomic landscape of an endangered species.</title>
        <authorList>
            <person name="Escoda L."/>
            <person name="Castresana J."/>
        </authorList>
    </citation>
    <scope>NUCLEOTIDE SEQUENCE</scope>
    <source>
        <strain evidence="15">IBE-C5619</strain>
    </source>
</reference>
<dbReference type="GO" id="GO:0009897">
    <property type="term" value="C:external side of plasma membrane"/>
    <property type="evidence" value="ECO:0007669"/>
    <property type="project" value="TreeGrafter"/>
</dbReference>
<dbReference type="GO" id="GO:0046872">
    <property type="term" value="F:metal ion binding"/>
    <property type="evidence" value="ECO:0007669"/>
    <property type="project" value="UniProtKB-KW"/>
</dbReference>
<dbReference type="Pfam" id="PF00200">
    <property type="entry name" value="Disintegrin"/>
    <property type="match status" value="1"/>
</dbReference>
<dbReference type="Proteomes" id="UP000700334">
    <property type="component" value="Unassembled WGS sequence"/>
</dbReference>
<dbReference type="InterPro" id="IPR000742">
    <property type="entry name" value="EGF"/>
</dbReference>
<dbReference type="InterPro" id="IPR034027">
    <property type="entry name" value="Reprolysin_adamalysin"/>
</dbReference>
<dbReference type="PANTHER" id="PTHR11905:SF167">
    <property type="entry name" value="A DISINTEGRIN AND METALLOPEPTIDASE DOMAIN 4-RELATED"/>
    <property type="match status" value="1"/>
</dbReference>
<dbReference type="InterPro" id="IPR002870">
    <property type="entry name" value="Peptidase_M12B_N"/>
</dbReference>
<dbReference type="OrthoDB" id="9662892at2759"/>
<dbReference type="InterPro" id="IPR006586">
    <property type="entry name" value="ADAM_Cys-rich"/>
</dbReference>
<evidence type="ECO:0000256" key="6">
    <source>
        <dbReference type="PROSITE-ProRule" id="PRU00068"/>
    </source>
</evidence>
<feature type="domain" description="Peptidase M12B" evidence="14">
    <location>
        <begin position="541"/>
        <end position="737"/>
    </location>
</feature>
<dbReference type="AlphaFoldDB" id="A0A8J6DMH7"/>
<comment type="caution">
    <text evidence="7">Lacks conserved residue(s) required for the propagation of feature annotation.</text>
</comment>
<feature type="binding site" evidence="8">
    <location>
        <position position="682"/>
    </location>
    <ligand>
        <name>Zn(2+)</name>
        <dbReference type="ChEBI" id="CHEBI:29105"/>
        <note>catalytic</note>
    </ligand>
</feature>
<feature type="binding site" evidence="8">
    <location>
        <position position="688"/>
    </location>
    <ligand>
        <name>Zn(2+)</name>
        <dbReference type="ChEBI" id="CHEBI:29105"/>
        <note>catalytic</note>
    </ligand>
</feature>
<feature type="compositionally biased region" description="Basic and acidic residues" evidence="9">
    <location>
        <begin position="1081"/>
        <end position="1090"/>
    </location>
</feature>
<keyword evidence="5 7" id="KW-1015">Disulfide bond</keyword>
<gene>
    <name evidence="15" type="ORF">J0S82_004837</name>
</gene>
<feature type="signal peptide" evidence="11">
    <location>
        <begin position="1"/>
        <end position="29"/>
    </location>
</feature>
<evidence type="ECO:0000256" key="2">
    <source>
        <dbReference type="ARBA" id="ARBA00022692"/>
    </source>
</evidence>
<dbReference type="SUPFAM" id="SSF55486">
    <property type="entry name" value="Metalloproteases ('zincins'), catalytic domain"/>
    <property type="match status" value="1"/>
</dbReference>
<keyword evidence="7" id="KW-0245">EGF-like domain</keyword>